<feature type="transmembrane region" description="Helical" evidence="5">
    <location>
        <begin position="45"/>
        <end position="69"/>
    </location>
</feature>
<keyword evidence="4 5" id="KW-0472">Membrane</keyword>
<accession>A0AAD6HEM0</accession>
<evidence type="ECO:0000256" key="2">
    <source>
        <dbReference type="ARBA" id="ARBA00022692"/>
    </source>
</evidence>
<feature type="transmembrane region" description="Helical" evidence="5">
    <location>
        <begin position="237"/>
        <end position="256"/>
    </location>
</feature>
<protein>
    <submittedName>
        <fullName evidence="6">Major facilitator superfamily domain general substrate transporter</fullName>
    </submittedName>
</protein>
<gene>
    <name evidence="6" type="ORF">N7493_009688</name>
</gene>
<feature type="transmembrane region" description="Helical" evidence="5">
    <location>
        <begin position="306"/>
        <end position="323"/>
    </location>
</feature>
<dbReference type="SUPFAM" id="SSF103473">
    <property type="entry name" value="MFS general substrate transporter"/>
    <property type="match status" value="1"/>
</dbReference>
<dbReference type="GO" id="GO:0005886">
    <property type="term" value="C:plasma membrane"/>
    <property type="evidence" value="ECO:0007669"/>
    <property type="project" value="TreeGrafter"/>
</dbReference>
<dbReference type="InterPro" id="IPR011701">
    <property type="entry name" value="MFS"/>
</dbReference>
<feature type="transmembrane region" description="Helical" evidence="5">
    <location>
        <begin position="329"/>
        <end position="352"/>
    </location>
</feature>
<dbReference type="EMBL" id="JAQJAN010000017">
    <property type="protein sequence ID" value="KAJ5710096.1"/>
    <property type="molecule type" value="Genomic_DNA"/>
</dbReference>
<feature type="transmembrane region" description="Helical" evidence="5">
    <location>
        <begin position="262"/>
        <end position="286"/>
    </location>
</feature>
<comment type="caution">
    <text evidence="6">The sequence shown here is derived from an EMBL/GenBank/DDBJ whole genome shotgun (WGS) entry which is preliminary data.</text>
</comment>
<comment type="subcellular location">
    <subcellularLocation>
        <location evidence="1">Membrane</location>
        <topology evidence="1">Multi-pass membrane protein</topology>
    </subcellularLocation>
</comment>
<name>A0AAD6HEM0_9EURO</name>
<evidence type="ECO:0000256" key="5">
    <source>
        <dbReference type="SAM" id="Phobius"/>
    </source>
</evidence>
<dbReference type="Proteomes" id="UP001215712">
    <property type="component" value="Unassembled WGS sequence"/>
</dbReference>
<dbReference type="AlphaFoldDB" id="A0AAD6HEM0"/>
<organism evidence="6 7">
    <name type="scientific">Penicillium malachiteum</name>
    <dbReference type="NCBI Taxonomy" id="1324776"/>
    <lineage>
        <taxon>Eukaryota</taxon>
        <taxon>Fungi</taxon>
        <taxon>Dikarya</taxon>
        <taxon>Ascomycota</taxon>
        <taxon>Pezizomycotina</taxon>
        <taxon>Eurotiomycetes</taxon>
        <taxon>Eurotiomycetidae</taxon>
        <taxon>Eurotiales</taxon>
        <taxon>Aspergillaceae</taxon>
        <taxon>Penicillium</taxon>
    </lineage>
</organism>
<dbReference type="Gene3D" id="1.20.1250.20">
    <property type="entry name" value="MFS general substrate transporter like domains"/>
    <property type="match status" value="1"/>
</dbReference>
<feature type="transmembrane region" description="Helical" evidence="5">
    <location>
        <begin position="17"/>
        <end position="38"/>
    </location>
</feature>
<dbReference type="PANTHER" id="PTHR23502:SF47">
    <property type="entry name" value="MAJOR FACILITATOR SUPERFAMILY (MFS) PROFILE DOMAIN-CONTAINING PROTEIN-RELATED"/>
    <property type="match status" value="1"/>
</dbReference>
<keyword evidence="3 5" id="KW-1133">Transmembrane helix</keyword>
<evidence type="ECO:0000256" key="1">
    <source>
        <dbReference type="ARBA" id="ARBA00004141"/>
    </source>
</evidence>
<feature type="transmembrane region" description="Helical" evidence="5">
    <location>
        <begin position="81"/>
        <end position="107"/>
    </location>
</feature>
<evidence type="ECO:0000256" key="3">
    <source>
        <dbReference type="ARBA" id="ARBA00022989"/>
    </source>
</evidence>
<evidence type="ECO:0000313" key="6">
    <source>
        <dbReference type="EMBL" id="KAJ5710096.1"/>
    </source>
</evidence>
<dbReference type="InterPro" id="IPR036259">
    <property type="entry name" value="MFS_trans_sf"/>
</dbReference>
<reference evidence="6" key="2">
    <citation type="submission" date="2023-01" db="EMBL/GenBank/DDBJ databases">
        <authorList>
            <person name="Petersen C."/>
        </authorList>
    </citation>
    <scope>NUCLEOTIDE SEQUENCE</scope>
    <source>
        <strain evidence="6">IBT 17514</strain>
    </source>
</reference>
<keyword evidence="2 5" id="KW-0812">Transmembrane</keyword>
<keyword evidence="7" id="KW-1185">Reference proteome</keyword>
<dbReference type="Pfam" id="PF07690">
    <property type="entry name" value="MFS_1"/>
    <property type="match status" value="1"/>
</dbReference>
<sequence length="367" mass="40997">MGAGLAQTLPQRTVCRAFAGAFGSAPLVCSAAALVDIWSPIERNYAFPFFSIVAFLGATLGPVPGSIISWTHAVTWRFVDWITIIFAGLILLPTIFFLSETYSPIILHWKAKNLRRLTQDDRYRAPIEFKTMSFSKRLRRALYRPCLMLWTEPIIIIFSGYLGIIFIVLYTFSAGFPSIFEKVYELDGGELGPTFLSIAVGVLLTIPLIPLTQHLIRRDIYRARAQNQARPGPEFNLYLSMFTAPFFAISLFWMGWTARPSISLWCPLVAAAAFGFGALGVFVSSYQYVAAAFEDHSASALASLQMFRLVAAGIMACIAQIMYNNLSVAWTMTLLGGIATLFLPVPYIMFFYGHRIRRWSRHASCDG</sequence>
<dbReference type="GO" id="GO:0022857">
    <property type="term" value="F:transmembrane transporter activity"/>
    <property type="evidence" value="ECO:0007669"/>
    <property type="project" value="InterPro"/>
</dbReference>
<proteinExistence type="predicted"/>
<feature type="transmembrane region" description="Helical" evidence="5">
    <location>
        <begin position="147"/>
        <end position="172"/>
    </location>
</feature>
<evidence type="ECO:0000256" key="4">
    <source>
        <dbReference type="ARBA" id="ARBA00023136"/>
    </source>
</evidence>
<evidence type="ECO:0000313" key="7">
    <source>
        <dbReference type="Proteomes" id="UP001215712"/>
    </source>
</evidence>
<dbReference type="PANTHER" id="PTHR23502">
    <property type="entry name" value="MAJOR FACILITATOR SUPERFAMILY"/>
    <property type="match status" value="1"/>
</dbReference>
<feature type="transmembrane region" description="Helical" evidence="5">
    <location>
        <begin position="192"/>
        <end position="216"/>
    </location>
</feature>
<reference evidence="6" key="1">
    <citation type="journal article" date="2023" name="IMA Fungus">
        <title>Comparative genomic study of the Penicillium genus elucidates a diverse pangenome and 15 lateral gene transfer events.</title>
        <authorList>
            <person name="Petersen C."/>
            <person name="Sorensen T."/>
            <person name="Nielsen M.R."/>
            <person name="Sondergaard T.E."/>
            <person name="Sorensen J.L."/>
            <person name="Fitzpatrick D.A."/>
            <person name="Frisvad J.C."/>
            <person name="Nielsen K.L."/>
        </authorList>
    </citation>
    <scope>NUCLEOTIDE SEQUENCE</scope>
    <source>
        <strain evidence="6">IBT 17514</strain>
    </source>
</reference>